<dbReference type="RefSeq" id="WP_168629334.1">
    <property type="nucleotide sequence ID" value="NZ_BONL01000033.1"/>
</dbReference>
<feature type="transmembrane region" description="Helical" evidence="1">
    <location>
        <begin position="6"/>
        <end position="28"/>
    </location>
</feature>
<name>A0A7X6KU09_9CELL</name>
<protein>
    <submittedName>
        <fullName evidence="2">Uncharacterized protein</fullName>
    </submittedName>
</protein>
<comment type="caution">
    <text evidence="2">The sequence shown here is derived from an EMBL/GenBank/DDBJ whole genome shotgun (WGS) entry which is preliminary data.</text>
</comment>
<proteinExistence type="predicted"/>
<sequence length="93" mass="10369">MTVDPSIIVAVVGAAALVIGTTITATFTRRSHRDTNLRADLSELRERLDASDRRLAASERRERIRDDYIHQLRSLLDEAGEDVPPWPEGLTTA</sequence>
<dbReference type="Proteomes" id="UP000581206">
    <property type="component" value="Unassembled WGS sequence"/>
</dbReference>
<evidence type="ECO:0000313" key="3">
    <source>
        <dbReference type="Proteomes" id="UP000581206"/>
    </source>
</evidence>
<keyword evidence="1" id="KW-0472">Membrane</keyword>
<gene>
    <name evidence="2" type="ORF">HGA03_06075</name>
</gene>
<keyword evidence="1" id="KW-0812">Transmembrane</keyword>
<evidence type="ECO:0000256" key="1">
    <source>
        <dbReference type="SAM" id="Phobius"/>
    </source>
</evidence>
<reference evidence="2 3" key="1">
    <citation type="submission" date="2020-04" db="EMBL/GenBank/DDBJ databases">
        <title>MicrobeNet Type strains.</title>
        <authorList>
            <person name="Nicholson A.C."/>
        </authorList>
    </citation>
    <scope>NUCLEOTIDE SEQUENCE [LARGE SCALE GENOMIC DNA]</scope>
    <source>
        <strain evidence="2 3">ATCC BAA-788</strain>
    </source>
</reference>
<accession>A0A7X6KU09</accession>
<organism evidence="2 3">
    <name type="scientific">Cellulomonas denverensis</name>
    <dbReference type="NCBI Taxonomy" id="264297"/>
    <lineage>
        <taxon>Bacteria</taxon>
        <taxon>Bacillati</taxon>
        <taxon>Actinomycetota</taxon>
        <taxon>Actinomycetes</taxon>
        <taxon>Micrococcales</taxon>
        <taxon>Cellulomonadaceae</taxon>
        <taxon>Cellulomonas</taxon>
    </lineage>
</organism>
<dbReference type="AlphaFoldDB" id="A0A7X6KU09"/>
<keyword evidence="3" id="KW-1185">Reference proteome</keyword>
<evidence type="ECO:0000313" key="2">
    <source>
        <dbReference type="EMBL" id="NKY22232.1"/>
    </source>
</evidence>
<dbReference type="EMBL" id="JAAXOX010000002">
    <property type="protein sequence ID" value="NKY22232.1"/>
    <property type="molecule type" value="Genomic_DNA"/>
</dbReference>
<keyword evidence="1" id="KW-1133">Transmembrane helix</keyword>